<dbReference type="GO" id="GO:0016757">
    <property type="term" value="F:glycosyltransferase activity"/>
    <property type="evidence" value="ECO:0007669"/>
    <property type="project" value="TreeGrafter"/>
</dbReference>
<dbReference type="Proteomes" id="UP000264062">
    <property type="component" value="Unassembled WGS sequence"/>
</dbReference>
<dbReference type="SUPFAM" id="SSF53756">
    <property type="entry name" value="UDP-Glycosyltransferase/glycogen phosphorylase"/>
    <property type="match status" value="1"/>
</dbReference>
<evidence type="ECO:0008006" key="5">
    <source>
        <dbReference type="Google" id="ProtNLM"/>
    </source>
</evidence>
<evidence type="ECO:0000256" key="1">
    <source>
        <dbReference type="SAM" id="Coils"/>
    </source>
</evidence>
<evidence type="ECO:0000313" key="3">
    <source>
        <dbReference type="EMBL" id="HAV92750.1"/>
    </source>
</evidence>
<keyword evidence="2" id="KW-0472">Membrane</keyword>
<feature type="coiled-coil region" evidence="1">
    <location>
        <begin position="313"/>
        <end position="340"/>
    </location>
</feature>
<protein>
    <recommendedName>
        <fullName evidence="5">Glycosyltransferase</fullName>
    </recommendedName>
</protein>
<gene>
    <name evidence="3" type="ORF">DCW38_06175</name>
</gene>
<dbReference type="Gene3D" id="3.40.50.2000">
    <property type="entry name" value="Glycogen Phosphorylase B"/>
    <property type="match status" value="1"/>
</dbReference>
<reference evidence="3 4" key="1">
    <citation type="journal article" date="2018" name="Nat. Biotechnol.">
        <title>A standardized bacterial taxonomy based on genome phylogeny substantially revises the tree of life.</title>
        <authorList>
            <person name="Parks D.H."/>
            <person name="Chuvochina M."/>
            <person name="Waite D.W."/>
            <person name="Rinke C."/>
            <person name="Skarshewski A."/>
            <person name="Chaumeil P.A."/>
            <person name="Hugenholtz P."/>
        </authorList>
    </citation>
    <scope>NUCLEOTIDE SEQUENCE [LARGE SCALE GENOMIC DNA]</scope>
    <source>
        <strain evidence="3">UBA9956</strain>
    </source>
</reference>
<evidence type="ECO:0000313" key="4">
    <source>
        <dbReference type="Proteomes" id="UP000264062"/>
    </source>
</evidence>
<proteinExistence type="predicted"/>
<dbReference type="PANTHER" id="PTHR21015">
    <property type="entry name" value="UDP-N-ACETYLGLUCOSAMINE--N-ACETYLMURAMYL-(PENTAPEPTIDE) PYROPHOSPHORYL-UNDECAPRENOL N-ACETYLGLUCOSAMINE TRANSFERASE 1"/>
    <property type="match status" value="1"/>
</dbReference>
<evidence type="ECO:0000256" key="2">
    <source>
        <dbReference type="SAM" id="Phobius"/>
    </source>
</evidence>
<feature type="transmembrane region" description="Helical" evidence="2">
    <location>
        <begin position="368"/>
        <end position="392"/>
    </location>
</feature>
<accession>A0A350HB34</accession>
<organism evidence="3 4">
    <name type="scientific">candidate division WOR-3 bacterium</name>
    <dbReference type="NCBI Taxonomy" id="2052148"/>
    <lineage>
        <taxon>Bacteria</taxon>
        <taxon>Bacteria division WOR-3</taxon>
    </lineage>
</organism>
<sequence>MKILYGISGHGNGHITRSSYIIKLLEEKGHRVKVLTYGQGIKYINANNEKFDYVNISGFDIYYRDGIVRNYKTFYEFVKRLPLDSAKQLFLFFRIVYNFKPHIIISDFEPFSQLLAKTLGIPLVDIDNNIAVNIVKGNPAPSSYSEKFYTKATVSLFVRKAKYHFLLTFAPDHIDVPEDKKYKLIIVPPIIRDEIISAKKLVKDKKFILIYQTSNSMVDKIKILTEKFKDVDFIAYKVSMDAKPNLKVKGFSTEDFINDLAECSGIISNGGFTLISEAIYLGKPIYSVPIKGQYEQRVNGFLVEKMGYGLTSNDFDEERFEKFINNMEEYKKNLSKYYQDGNKEFEKKLFTALNLVNKNLPKRYHDQIMIAIIPIIQINALKFIFSKIIPVYKHELVRIRRRF</sequence>
<dbReference type="Pfam" id="PF13528">
    <property type="entry name" value="Glyco_trans_1_3"/>
    <property type="match status" value="1"/>
</dbReference>
<comment type="caution">
    <text evidence="3">The sequence shown here is derived from an EMBL/GenBank/DDBJ whole genome shotgun (WGS) entry which is preliminary data.</text>
</comment>
<keyword evidence="1" id="KW-0175">Coiled coil</keyword>
<keyword evidence="2" id="KW-1133">Transmembrane helix</keyword>
<name>A0A350HB34_UNCW3</name>
<dbReference type="EMBL" id="DMZY01000183">
    <property type="protein sequence ID" value="HAV92750.1"/>
    <property type="molecule type" value="Genomic_DNA"/>
</dbReference>
<keyword evidence="2" id="KW-0812">Transmembrane</keyword>
<dbReference type="AlphaFoldDB" id="A0A350HB34"/>
<dbReference type="PANTHER" id="PTHR21015:SF22">
    <property type="entry name" value="GLYCOSYLTRANSFERASE"/>
    <property type="match status" value="1"/>
</dbReference>